<dbReference type="InterPro" id="IPR010699">
    <property type="entry name" value="DUF1275"/>
</dbReference>
<keyword evidence="2" id="KW-1185">Reference proteome</keyword>
<protein>
    <submittedName>
        <fullName evidence="1">Uncharacterized protein</fullName>
    </submittedName>
</protein>
<organism evidence="1 2">
    <name type="scientific">Hydnum rufescens UP504</name>
    <dbReference type="NCBI Taxonomy" id="1448309"/>
    <lineage>
        <taxon>Eukaryota</taxon>
        <taxon>Fungi</taxon>
        <taxon>Dikarya</taxon>
        <taxon>Basidiomycota</taxon>
        <taxon>Agaricomycotina</taxon>
        <taxon>Agaricomycetes</taxon>
        <taxon>Cantharellales</taxon>
        <taxon>Hydnaceae</taxon>
        <taxon>Hydnum</taxon>
    </lineage>
</organism>
<dbReference type="Proteomes" id="UP000886523">
    <property type="component" value="Unassembled WGS sequence"/>
</dbReference>
<dbReference type="AlphaFoldDB" id="A0A9P6DVT6"/>
<dbReference type="Pfam" id="PF06912">
    <property type="entry name" value="DUF1275"/>
    <property type="match status" value="1"/>
</dbReference>
<dbReference type="OrthoDB" id="5288586at2759"/>
<evidence type="ECO:0000313" key="2">
    <source>
        <dbReference type="Proteomes" id="UP000886523"/>
    </source>
</evidence>
<accession>A0A9P6DVT6</accession>
<reference evidence="1" key="1">
    <citation type="journal article" date="2020" name="Nat. Commun.">
        <title>Large-scale genome sequencing of mycorrhizal fungi provides insights into the early evolution of symbiotic traits.</title>
        <authorList>
            <person name="Miyauchi S."/>
            <person name="Kiss E."/>
            <person name="Kuo A."/>
            <person name="Drula E."/>
            <person name="Kohler A."/>
            <person name="Sanchez-Garcia M."/>
            <person name="Morin E."/>
            <person name="Andreopoulos B."/>
            <person name="Barry K.W."/>
            <person name="Bonito G."/>
            <person name="Buee M."/>
            <person name="Carver A."/>
            <person name="Chen C."/>
            <person name="Cichocki N."/>
            <person name="Clum A."/>
            <person name="Culley D."/>
            <person name="Crous P.W."/>
            <person name="Fauchery L."/>
            <person name="Girlanda M."/>
            <person name="Hayes R.D."/>
            <person name="Keri Z."/>
            <person name="LaButti K."/>
            <person name="Lipzen A."/>
            <person name="Lombard V."/>
            <person name="Magnuson J."/>
            <person name="Maillard F."/>
            <person name="Murat C."/>
            <person name="Nolan M."/>
            <person name="Ohm R.A."/>
            <person name="Pangilinan J."/>
            <person name="Pereira M.F."/>
            <person name="Perotto S."/>
            <person name="Peter M."/>
            <person name="Pfister S."/>
            <person name="Riley R."/>
            <person name="Sitrit Y."/>
            <person name="Stielow J.B."/>
            <person name="Szollosi G."/>
            <person name="Zifcakova L."/>
            <person name="Stursova M."/>
            <person name="Spatafora J.W."/>
            <person name="Tedersoo L."/>
            <person name="Vaario L.M."/>
            <person name="Yamada A."/>
            <person name="Yan M."/>
            <person name="Wang P."/>
            <person name="Xu J."/>
            <person name="Bruns T."/>
            <person name="Baldrian P."/>
            <person name="Vilgalys R."/>
            <person name="Dunand C."/>
            <person name="Henrissat B."/>
            <person name="Grigoriev I.V."/>
            <person name="Hibbett D."/>
            <person name="Nagy L.G."/>
            <person name="Martin F.M."/>
        </authorList>
    </citation>
    <scope>NUCLEOTIDE SEQUENCE</scope>
    <source>
        <strain evidence="1">UP504</strain>
    </source>
</reference>
<dbReference type="PANTHER" id="PTHR37488:SF2">
    <property type="entry name" value="DUF1275 DOMAIN-CONTAINING PROTEIN"/>
    <property type="match status" value="1"/>
</dbReference>
<comment type="caution">
    <text evidence="1">The sequence shown here is derived from an EMBL/GenBank/DDBJ whole genome shotgun (WGS) entry which is preliminary data.</text>
</comment>
<name>A0A9P6DVT6_9AGAM</name>
<dbReference type="PANTHER" id="PTHR37488">
    <property type="entry name" value="DUF1275 DOMAIN-CONTAINING PROTEIN"/>
    <property type="match status" value="1"/>
</dbReference>
<dbReference type="EMBL" id="MU128992">
    <property type="protein sequence ID" value="KAF9512020.1"/>
    <property type="molecule type" value="Genomic_DNA"/>
</dbReference>
<gene>
    <name evidence="1" type="ORF">BS47DRAFT_1114437</name>
</gene>
<proteinExistence type="predicted"/>
<sequence length="252" mass="27896">MLLFHDRICSAGHSNNHKCPVLILPLFTDRCHVLHGLFYMVRLSNRKYDPTLARHSQALFRRSTRPRFPNARPLGARLPLVFPRWLGRIGDKLGSKTRRALVPGTLVQAALTLAACLSPQYSHQTRFSGTRADPSWTDTLGFLALAFSSASMGLQGYQGTRLGSQFATTVVLTTIWVNKTPIHLVLSIIQKMLYLPYLGKLVTDPKLFYVRAMHKPRDYKILGLFGLFIGGLTGRALANTIGPAATLGLGQA</sequence>
<evidence type="ECO:0000313" key="1">
    <source>
        <dbReference type="EMBL" id="KAF9512020.1"/>
    </source>
</evidence>